<dbReference type="Gene3D" id="3.30.300.70">
    <property type="entry name" value="RimP-like superfamily, N-terminal"/>
    <property type="match status" value="1"/>
</dbReference>
<dbReference type="GO" id="GO:0005829">
    <property type="term" value="C:cytosol"/>
    <property type="evidence" value="ECO:0007669"/>
    <property type="project" value="TreeGrafter"/>
</dbReference>
<dbReference type="EMBL" id="GU474849">
    <property type="protein sequence ID" value="ADI16918.1"/>
    <property type="molecule type" value="Genomic_DNA"/>
</dbReference>
<keyword evidence="2 3" id="KW-0690">Ribosome biogenesis</keyword>
<accession>E0XR77</accession>
<gene>
    <name evidence="3" type="primary">rimP</name>
</gene>
<comment type="subcellular location">
    <subcellularLocation>
        <location evidence="3">Cytoplasm</location>
    </subcellularLocation>
</comment>
<evidence type="ECO:0000313" key="6">
    <source>
        <dbReference type="EMBL" id="ADI16918.1"/>
    </source>
</evidence>
<evidence type="ECO:0000256" key="1">
    <source>
        <dbReference type="ARBA" id="ARBA00022490"/>
    </source>
</evidence>
<dbReference type="SUPFAM" id="SSF75420">
    <property type="entry name" value="YhbC-like, N-terminal domain"/>
    <property type="match status" value="1"/>
</dbReference>
<dbReference type="InterPro" id="IPR028998">
    <property type="entry name" value="RimP_C"/>
</dbReference>
<dbReference type="CDD" id="cd01734">
    <property type="entry name" value="YlxS_C"/>
    <property type="match status" value="1"/>
</dbReference>
<dbReference type="HAMAP" id="MF_01077">
    <property type="entry name" value="RimP"/>
    <property type="match status" value="1"/>
</dbReference>
<dbReference type="PANTHER" id="PTHR33867">
    <property type="entry name" value="RIBOSOME MATURATION FACTOR RIMP"/>
    <property type="match status" value="1"/>
</dbReference>
<organism evidence="6">
    <name type="scientific">uncultured gamma proteobacterium HF0010_16J05</name>
    <dbReference type="NCBI Taxonomy" id="710981"/>
    <lineage>
        <taxon>Bacteria</taxon>
        <taxon>Pseudomonadati</taxon>
        <taxon>Pseudomonadota</taxon>
        <taxon>Gammaproteobacteria</taxon>
        <taxon>environmental samples</taxon>
    </lineage>
</organism>
<dbReference type="NCBIfam" id="NF000927">
    <property type="entry name" value="PRK00092.1-1"/>
    <property type="match status" value="1"/>
</dbReference>
<evidence type="ECO:0000256" key="2">
    <source>
        <dbReference type="ARBA" id="ARBA00022517"/>
    </source>
</evidence>
<dbReference type="SUPFAM" id="SSF74942">
    <property type="entry name" value="YhbC-like, C-terminal domain"/>
    <property type="match status" value="1"/>
</dbReference>
<dbReference type="Gene3D" id="2.30.30.180">
    <property type="entry name" value="Ribosome maturation factor RimP, C-terminal domain"/>
    <property type="match status" value="1"/>
</dbReference>
<dbReference type="GO" id="GO:0006412">
    <property type="term" value="P:translation"/>
    <property type="evidence" value="ECO:0007669"/>
    <property type="project" value="TreeGrafter"/>
</dbReference>
<feature type="domain" description="Ribosome maturation factor RimP N-terminal" evidence="4">
    <location>
        <begin position="30"/>
        <end position="102"/>
    </location>
</feature>
<sequence>MPAIKQGVADSTFTQGCKCLNSREKQIEELIAPTVESLGCEVWGIEYLSQGKYSKLLIYIERADGIDVDLCATVSKHVGDLLDVEELISSRYTLEVSSPGMDRVLFKEQHYLDHVGERVEIRLNYPFEGRKRISGILAGIEDQTAIVQEAEDEFLLPLENVQKARLVPTFD</sequence>
<dbReference type="InterPro" id="IPR035956">
    <property type="entry name" value="RimP_N_sf"/>
</dbReference>
<dbReference type="InterPro" id="IPR003728">
    <property type="entry name" value="Ribosome_maturation_RimP"/>
</dbReference>
<evidence type="ECO:0000259" key="5">
    <source>
        <dbReference type="Pfam" id="PF17384"/>
    </source>
</evidence>
<keyword evidence="1 3" id="KW-0963">Cytoplasm</keyword>
<dbReference type="Pfam" id="PF02576">
    <property type="entry name" value="RimP_N"/>
    <property type="match status" value="1"/>
</dbReference>
<feature type="domain" description="Ribosome maturation factor RimP C-terminal" evidence="5">
    <location>
        <begin position="105"/>
        <end position="170"/>
    </location>
</feature>
<dbReference type="AlphaFoldDB" id="E0XR77"/>
<dbReference type="InterPro" id="IPR028989">
    <property type="entry name" value="RimP_N"/>
</dbReference>
<comment type="function">
    <text evidence="3">Required for maturation of 30S ribosomal subunits.</text>
</comment>
<dbReference type="GO" id="GO:0000028">
    <property type="term" value="P:ribosomal small subunit assembly"/>
    <property type="evidence" value="ECO:0007669"/>
    <property type="project" value="TreeGrafter"/>
</dbReference>
<reference evidence="6" key="1">
    <citation type="journal article" date="2011" name="Environ. Microbiol.">
        <title>Time-series analyses of Monterey Bay coastal microbial picoplankton using a 'genome proxy' microarray.</title>
        <authorList>
            <person name="Rich V.I."/>
            <person name="Pham V.D."/>
            <person name="Eppley J."/>
            <person name="Shi Y."/>
            <person name="DeLong E.F."/>
        </authorList>
    </citation>
    <scope>NUCLEOTIDE SEQUENCE</scope>
</reference>
<evidence type="ECO:0000256" key="3">
    <source>
        <dbReference type="HAMAP-Rule" id="MF_01077"/>
    </source>
</evidence>
<protein>
    <recommendedName>
        <fullName evidence="3">Ribosome maturation factor RimP</fullName>
    </recommendedName>
</protein>
<evidence type="ECO:0000259" key="4">
    <source>
        <dbReference type="Pfam" id="PF02576"/>
    </source>
</evidence>
<dbReference type="InterPro" id="IPR036847">
    <property type="entry name" value="RimP_C_sf"/>
</dbReference>
<proteinExistence type="inferred from homology"/>
<dbReference type="PANTHER" id="PTHR33867:SF1">
    <property type="entry name" value="RIBOSOME MATURATION FACTOR RIMP"/>
    <property type="match status" value="1"/>
</dbReference>
<comment type="similarity">
    <text evidence="3">Belongs to the RimP family.</text>
</comment>
<dbReference type="Pfam" id="PF17384">
    <property type="entry name" value="DUF150_C"/>
    <property type="match status" value="1"/>
</dbReference>
<name>E0XR77_9GAMM</name>
<dbReference type="FunFam" id="3.30.300.70:FF:000001">
    <property type="entry name" value="Ribosome maturation factor RimP"/>
    <property type="match status" value="1"/>
</dbReference>